<dbReference type="EMBL" id="JBJKBG010000011">
    <property type="protein sequence ID" value="KAL3715975.1"/>
    <property type="molecule type" value="Genomic_DNA"/>
</dbReference>
<keyword evidence="3" id="KW-1185">Reference proteome</keyword>
<evidence type="ECO:0000256" key="1">
    <source>
        <dbReference type="SAM" id="MobiDB-lite"/>
    </source>
</evidence>
<evidence type="ECO:0000313" key="2">
    <source>
        <dbReference type="EMBL" id="KAL3715975.1"/>
    </source>
</evidence>
<protein>
    <submittedName>
        <fullName evidence="2">Uncharacterized protein</fullName>
    </submittedName>
</protein>
<dbReference type="Pfam" id="PF04949">
    <property type="entry name" value="Transcrip_act"/>
    <property type="match status" value="1"/>
</dbReference>
<dbReference type="InterPro" id="IPR007033">
    <property type="entry name" value="GORAB"/>
</dbReference>
<reference evidence="2 3" key="1">
    <citation type="submission" date="2024-11" db="EMBL/GenBank/DDBJ databases">
        <title>Chromosome-level genome assembly of Eucalyptus globulus Labill. provides insights into its genome evolution.</title>
        <authorList>
            <person name="Li X."/>
        </authorList>
    </citation>
    <scope>NUCLEOTIDE SEQUENCE [LARGE SCALE GENOMIC DNA]</scope>
    <source>
        <strain evidence="2">CL2024</strain>
        <tissue evidence="2">Fresh tender leaves</tissue>
    </source>
</reference>
<organism evidence="2 3">
    <name type="scientific">Eucalyptus globulus</name>
    <name type="common">Tasmanian blue gum</name>
    <dbReference type="NCBI Taxonomy" id="34317"/>
    <lineage>
        <taxon>Eukaryota</taxon>
        <taxon>Viridiplantae</taxon>
        <taxon>Streptophyta</taxon>
        <taxon>Embryophyta</taxon>
        <taxon>Tracheophyta</taxon>
        <taxon>Spermatophyta</taxon>
        <taxon>Magnoliopsida</taxon>
        <taxon>eudicotyledons</taxon>
        <taxon>Gunneridae</taxon>
        <taxon>Pentapetalae</taxon>
        <taxon>rosids</taxon>
        <taxon>malvids</taxon>
        <taxon>Myrtales</taxon>
        <taxon>Myrtaceae</taxon>
        <taxon>Myrtoideae</taxon>
        <taxon>Eucalypteae</taxon>
        <taxon>Eucalyptus</taxon>
    </lineage>
</organism>
<proteinExistence type="predicted"/>
<name>A0ABD3ILZ1_EUCGL</name>
<evidence type="ECO:0000313" key="3">
    <source>
        <dbReference type="Proteomes" id="UP001634007"/>
    </source>
</evidence>
<accession>A0ABD3ILZ1</accession>
<gene>
    <name evidence="2" type="ORF">ACJRO7_007695</name>
</gene>
<dbReference type="Proteomes" id="UP001634007">
    <property type="component" value="Unassembled WGS sequence"/>
</dbReference>
<dbReference type="AlphaFoldDB" id="A0ABD3ILZ1"/>
<feature type="region of interest" description="Disordered" evidence="1">
    <location>
        <begin position="46"/>
        <end position="75"/>
    </location>
</feature>
<feature type="compositionally biased region" description="Basic and acidic residues" evidence="1">
    <location>
        <begin position="48"/>
        <end position="59"/>
    </location>
</feature>
<comment type="caution">
    <text evidence="2">The sequence shown here is derived from an EMBL/GenBank/DDBJ whole genome shotgun (WGS) entry which is preliminary data.</text>
</comment>
<sequence length="75" mass="8660">MSRFALSTFRVKEEMDRKKVVCDCILSHQVRIKEETKRLATIRNQNNIKDDGGKYKGAEEQEIGDGEADEARHHV</sequence>